<evidence type="ECO:0008006" key="5">
    <source>
        <dbReference type="Google" id="ProtNLM"/>
    </source>
</evidence>
<dbReference type="GO" id="GO:0005829">
    <property type="term" value="C:cytosol"/>
    <property type="evidence" value="ECO:0007669"/>
    <property type="project" value="TreeGrafter"/>
</dbReference>
<accession>A0A242NEE9</accession>
<dbReference type="Gene3D" id="3.20.20.140">
    <property type="entry name" value="Metal-dependent hydrolases"/>
    <property type="match status" value="2"/>
</dbReference>
<dbReference type="GO" id="GO:0006154">
    <property type="term" value="P:adenosine catabolic process"/>
    <property type="evidence" value="ECO:0007669"/>
    <property type="project" value="TreeGrafter"/>
</dbReference>
<dbReference type="SUPFAM" id="SSF51556">
    <property type="entry name" value="Metallo-dependent hydrolases"/>
    <property type="match status" value="1"/>
</dbReference>
<dbReference type="InterPro" id="IPR006330">
    <property type="entry name" value="Ado/ade_deaminase"/>
</dbReference>
<name>A0A242NEE9_9GAMM</name>
<dbReference type="PANTHER" id="PTHR11409:SF43">
    <property type="entry name" value="ADENOSINE DEAMINASE"/>
    <property type="match status" value="1"/>
</dbReference>
<dbReference type="GO" id="GO:0046103">
    <property type="term" value="P:inosine biosynthetic process"/>
    <property type="evidence" value="ECO:0007669"/>
    <property type="project" value="TreeGrafter"/>
</dbReference>
<dbReference type="InterPro" id="IPR032466">
    <property type="entry name" value="Metal_Hydrolase"/>
</dbReference>
<gene>
    <name evidence="2" type="ORF">B6C91_08095</name>
    <name evidence="1" type="ORF">B6D08_12225</name>
</gene>
<dbReference type="NCBIfam" id="NF041744">
    <property type="entry name" value="RdrB"/>
    <property type="match status" value="1"/>
</dbReference>
<dbReference type="Proteomes" id="UP000194800">
    <property type="component" value="Unassembled WGS sequence"/>
</dbReference>
<evidence type="ECO:0000313" key="2">
    <source>
        <dbReference type="EMBL" id="OTQ09764.1"/>
    </source>
</evidence>
<dbReference type="GO" id="GO:0004000">
    <property type="term" value="F:adenosine deaminase activity"/>
    <property type="evidence" value="ECO:0007669"/>
    <property type="project" value="TreeGrafter"/>
</dbReference>
<dbReference type="RefSeq" id="WP_086301646.1">
    <property type="nucleotide sequence ID" value="NZ_MZNE01000036.1"/>
</dbReference>
<dbReference type="EMBL" id="NART01000032">
    <property type="protein sequence ID" value="OTQ09764.1"/>
    <property type="molecule type" value="Genomic_DNA"/>
</dbReference>
<dbReference type="GO" id="GO:0043103">
    <property type="term" value="P:hypoxanthine salvage"/>
    <property type="evidence" value="ECO:0007669"/>
    <property type="project" value="TreeGrafter"/>
</dbReference>
<proteinExistence type="predicted"/>
<dbReference type="Proteomes" id="UP000194977">
    <property type="component" value="Unassembled WGS sequence"/>
</dbReference>
<dbReference type="AlphaFoldDB" id="A0A242NEE9"/>
<keyword evidence="3" id="KW-1185">Reference proteome</keyword>
<dbReference type="EMBL" id="NARP01000038">
    <property type="protein sequence ID" value="OTP98144.1"/>
    <property type="molecule type" value="Genomic_DNA"/>
</dbReference>
<dbReference type="PANTHER" id="PTHR11409">
    <property type="entry name" value="ADENOSINE DEAMINASE"/>
    <property type="match status" value="1"/>
</dbReference>
<sequence>MFTFDLKWIVPAVILTSDRLLNSEIELQQGKKLNEKLLTILKKAIHDYQPYYRHRLRSDDIDYAIQEWLNHDKAIDPISCLDKLADYFLEWTGVSFEVKKPLLNLWLALVSLIDPNWIIASAYKKRIENRILQPNHAIANILSDQCPIALVKPLGNKIYADNHVHLNGHGTSSLSMQSIALYLEKEPENIKWPNRTEFTLYESNKLDKQHIPLLVRVCSILLLQQIFFNTGTNNSKSENEFVNFNIINLKTIIFKKASIIEFYNSANISNTQEIFKIANDPKQCPKNGWLLLCLGFLIHANNNQNCDYRKILSIFIKSSHILRNYMTVSGVGLSQFVSFFGFSLRKPEKIYKSGYKFDDFAVRHDAASNIKREYRISPNALIEENDKRSLSLEYLKRLSSYFFQWSKPENHHFVVHFTRGFPNKKNRNDRLLKDFRDKLNLQVNKLHDLMNSVEYQKSEIKTGTELSPKNAKVDLRKLIRGYDIAGNENQLPIEIFAPTLRVLRSACYQVNSNLYLPFKKPFLTVHAGEDFSHVLSGLRAIDEAVNFCQFDEGDRIGHALALGIDIEQWAKQQKRAYLTVGDHLDNLVWCYHQALKLCGILPEIQPILPILEYKIKHWSNYLYNDEHYSINDLYQAWLLRRNCPRRLNNNQGISEIKRKVRLPDYEFLMNHPESKAKKLWLNYLYSNYPSDNKRRFKTISVDLQIDSNSIPQFINEPLTDSISKEELKLYTAIQDLLIERYSKQGIILEACPTSNLYIGRISHYHEHPLFRWHPPSGKWLKNGERFNLFGIRTGPISVCINTDDCALMPTTIANEHDVMMKTAIKHFDIGHCQAEEWIERIRQKGVDIFDSNHIDWNNIFEPY</sequence>
<dbReference type="OrthoDB" id="8772092at2"/>
<evidence type="ECO:0000313" key="3">
    <source>
        <dbReference type="Proteomes" id="UP000194800"/>
    </source>
</evidence>
<protein>
    <recommendedName>
        <fullName evidence="5">Adenosine deaminase domain-containing protein</fullName>
    </recommendedName>
</protein>
<organism evidence="1 4">
    <name type="scientific">Gilliamella apicola</name>
    <dbReference type="NCBI Taxonomy" id="1196095"/>
    <lineage>
        <taxon>Bacteria</taxon>
        <taxon>Pseudomonadati</taxon>
        <taxon>Pseudomonadota</taxon>
        <taxon>Gammaproteobacteria</taxon>
        <taxon>Orbales</taxon>
        <taxon>Orbaceae</taxon>
        <taxon>Gilliamella</taxon>
    </lineage>
</organism>
<comment type="caution">
    <text evidence="1">The sequence shown here is derived from an EMBL/GenBank/DDBJ whole genome shotgun (WGS) entry which is preliminary data.</text>
</comment>
<reference evidence="3 4" key="1">
    <citation type="submission" date="2017-03" db="EMBL/GenBank/DDBJ databases">
        <title>Comparative genomics of honeybee gut symbionts reveal geographically distinct and subgroup specific antibiotic resistance.</title>
        <authorList>
            <person name="Ludvigsen J."/>
            <person name="Porcellato D."/>
            <person name="Labee-Lund T.M."/>
            <person name="Amdam G.V."/>
            <person name="Rudi K."/>
        </authorList>
    </citation>
    <scope>NUCLEOTIDE SEQUENCE [LARGE SCALE GENOMIC DNA]</scope>
    <source>
        <strain evidence="1 4">A-7-12</strain>
        <strain evidence="2 3">A-9-12</strain>
    </source>
</reference>
<evidence type="ECO:0000313" key="1">
    <source>
        <dbReference type="EMBL" id="OTP98144.1"/>
    </source>
</evidence>
<evidence type="ECO:0000313" key="4">
    <source>
        <dbReference type="Proteomes" id="UP000194977"/>
    </source>
</evidence>